<evidence type="ECO:0000256" key="2">
    <source>
        <dbReference type="SAM" id="MobiDB-lite"/>
    </source>
</evidence>
<keyword evidence="1" id="KW-0677">Repeat</keyword>
<sequence>MTTALKEDPLESRAVTKNKETVTLMLPLEEEVRVAEKKNKKKRSHLRTKDEDIALRSTRQRIESLSVTFHGHDLIVDSEMELNYGRRYGLLGLNVCGKSTILTAIGKKGASYSGYLPSVINCDDERLKLEKEAERLAEQDDGGGEALDRGNAGSWTTEEETALKEGVQKHGK</sequence>
<dbReference type="InterPro" id="IPR027417">
    <property type="entry name" value="P-loop_NTPase"/>
</dbReference>
<dbReference type="Gene3D" id="3.40.50.300">
    <property type="entry name" value="P-loop containing nucleotide triphosphate hydrolases"/>
    <property type="match status" value="1"/>
</dbReference>
<dbReference type="Gramene" id="RZC53156">
    <property type="protein sequence ID" value="RZC53156"/>
    <property type="gene ID" value="C5167_012010"/>
</dbReference>
<organism evidence="4 5">
    <name type="scientific">Papaver somniferum</name>
    <name type="common">Opium poppy</name>
    <dbReference type="NCBI Taxonomy" id="3469"/>
    <lineage>
        <taxon>Eukaryota</taxon>
        <taxon>Viridiplantae</taxon>
        <taxon>Streptophyta</taxon>
        <taxon>Embryophyta</taxon>
        <taxon>Tracheophyta</taxon>
        <taxon>Spermatophyta</taxon>
        <taxon>Magnoliopsida</taxon>
        <taxon>Ranunculales</taxon>
        <taxon>Papaveraceae</taxon>
        <taxon>Papaveroideae</taxon>
        <taxon>Papaver</taxon>
    </lineage>
</organism>
<feature type="domain" description="HTH myb-type" evidence="3">
    <location>
        <begin position="153"/>
        <end position="172"/>
    </location>
</feature>
<gene>
    <name evidence="4" type="ORF">C5167_012010</name>
</gene>
<evidence type="ECO:0000256" key="1">
    <source>
        <dbReference type="ARBA" id="ARBA00022737"/>
    </source>
</evidence>
<dbReference type="AlphaFoldDB" id="A0A4Y7IY99"/>
<evidence type="ECO:0000313" key="5">
    <source>
        <dbReference type="Proteomes" id="UP000316621"/>
    </source>
</evidence>
<accession>A0A4Y7IY99</accession>
<dbReference type="InterPro" id="IPR017930">
    <property type="entry name" value="Myb_dom"/>
</dbReference>
<dbReference type="InterPro" id="IPR050611">
    <property type="entry name" value="ABCF"/>
</dbReference>
<feature type="region of interest" description="Disordered" evidence="2">
    <location>
        <begin position="134"/>
        <end position="172"/>
    </location>
</feature>
<dbReference type="PANTHER" id="PTHR19211">
    <property type="entry name" value="ATP-BINDING TRANSPORT PROTEIN-RELATED"/>
    <property type="match status" value="1"/>
</dbReference>
<dbReference type="SUPFAM" id="SSF52540">
    <property type="entry name" value="P-loop containing nucleoside triphosphate hydrolases"/>
    <property type="match status" value="1"/>
</dbReference>
<name>A0A4Y7IY99_PAPSO</name>
<dbReference type="Proteomes" id="UP000316621">
    <property type="component" value="Chromosome 3"/>
</dbReference>
<dbReference type="PANTHER" id="PTHR19211:SF136">
    <property type="entry name" value="ABC TRANSPORTER F FAMILY MEMBER 1 ISOFORM X1"/>
    <property type="match status" value="1"/>
</dbReference>
<keyword evidence="5" id="KW-1185">Reference proteome</keyword>
<reference evidence="4 5" key="1">
    <citation type="journal article" date="2018" name="Science">
        <title>The opium poppy genome and morphinan production.</title>
        <authorList>
            <person name="Guo L."/>
            <person name="Winzer T."/>
            <person name="Yang X."/>
            <person name="Li Y."/>
            <person name="Ning Z."/>
            <person name="He Z."/>
            <person name="Teodor R."/>
            <person name="Lu Y."/>
            <person name="Bowser T.A."/>
            <person name="Graham I.A."/>
            <person name="Ye K."/>
        </authorList>
    </citation>
    <scope>NUCLEOTIDE SEQUENCE [LARGE SCALE GENOMIC DNA]</scope>
    <source>
        <strain evidence="5">cv. HN1</strain>
        <tissue evidence="4">Leaves</tissue>
    </source>
</reference>
<dbReference type="STRING" id="3469.A0A4Y7IY99"/>
<feature type="compositionally biased region" description="Basic and acidic residues" evidence="2">
    <location>
        <begin position="161"/>
        <end position="172"/>
    </location>
</feature>
<proteinExistence type="predicted"/>
<evidence type="ECO:0000259" key="3">
    <source>
        <dbReference type="PROSITE" id="PS51294"/>
    </source>
</evidence>
<protein>
    <recommendedName>
        <fullName evidence="3">HTH myb-type domain-containing protein</fullName>
    </recommendedName>
</protein>
<dbReference type="PROSITE" id="PS51294">
    <property type="entry name" value="HTH_MYB"/>
    <property type="match status" value="1"/>
</dbReference>
<evidence type="ECO:0000313" key="4">
    <source>
        <dbReference type="EMBL" id="RZC53156.1"/>
    </source>
</evidence>
<dbReference type="GO" id="GO:0005524">
    <property type="term" value="F:ATP binding"/>
    <property type="evidence" value="ECO:0007669"/>
    <property type="project" value="TreeGrafter"/>
</dbReference>
<dbReference type="EMBL" id="CM010717">
    <property type="protein sequence ID" value="RZC53156.1"/>
    <property type="molecule type" value="Genomic_DNA"/>
</dbReference>